<evidence type="ECO:0000313" key="1">
    <source>
        <dbReference type="EMBL" id="AMO94398.1"/>
    </source>
</evidence>
<sequence length="51" mass="5736">METAVLLLDQARTPLAIFPRPLVGRQTRLGRVQLHWERIPTAAPLLPPPMP</sequence>
<name>A0A127P9G8_9BURK</name>
<accession>A0A127P9G8</accession>
<organism evidence="1">
    <name type="scientific">Collimonas fungivorans</name>
    <dbReference type="NCBI Taxonomy" id="158899"/>
    <lineage>
        <taxon>Bacteria</taxon>
        <taxon>Pseudomonadati</taxon>
        <taxon>Pseudomonadota</taxon>
        <taxon>Betaproteobacteria</taxon>
        <taxon>Burkholderiales</taxon>
        <taxon>Oxalobacteraceae</taxon>
        <taxon>Collimonas</taxon>
    </lineage>
</organism>
<gene>
    <name evidence="1" type="ORF">CFter6_1696</name>
</gene>
<dbReference type="EMBL" id="CP013232">
    <property type="protein sequence ID" value="AMO94398.1"/>
    <property type="molecule type" value="Genomic_DNA"/>
</dbReference>
<dbReference type="AlphaFoldDB" id="A0A127P9G8"/>
<dbReference type="Proteomes" id="UP000072421">
    <property type="component" value="Chromosome"/>
</dbReference>
<protein>
    <submittedName>
        <fullName evidence="1">Uncharacterized protein</fullName>
    </submittedName>
</protein>
<evidence type="ECO:0000313" key="2">
    <source>
        <dbReference type="Proteomes" id="UP000072421"/>
    </source>
</evidence>
<dbReference type="PATRIC" id="fig|158899.10.peg.1705"/>
<reference evidence="1 2" key="1">
    <citation type="submission" date="2015-11" db="EMBL/GenBank/DDBJ databases">
        <title>Exploring the genomic traits of fungus-feeding bacterial genus Collimonas.</title>
        <authorList>
            <person name="Song C."/>
            <person name="Schmidt R."/>
            <person name="de Jager V."/>
            <person name="Krzyzanowska D."/>
            <person name="Jongedijk E."/>
            <person name="Cankar K."/>
            <person name="Beekwilder J."/>
            <person name="van Veen A."/>
            <person name="de Boer W."/>
            <person name="van Veen J.A."/>
            <person name="Garbeva P."/>
        </authorList>
    </citation>
    <scope>NUCLEOTIDE SEQUENCE [LARGE SCALE GENOMIC DNA]</scope>
    <source>
        <strain evidence="1 2">Ter6</strain>
    </source>
</reference>
<proteinExistence type="predicted"/>